<reference evidence="1 2" key="1">
    <citation type="submission" date="2019-07" db="EMBL/GenBank/DDBJ databases">
        <title>Genome sequencing of the stress-tolerant strain Azospirillum brasilense Az19.</title>
        <authorList>
            <person name="Maroniche G.A."/>
            <person name="Garcia J.E."/>
            <person name="Pagnussat L."/>
            <person name="Amenta M."/>
            <person name="Creus C.M."/>
        </authorList>
    </citation>
    <scope>NUCLEOTIDE SEQUENCE [LARGE SCALE GENOMIC DNA]</scope>
    <source>
        <strain evidence="1 2">Az19</strain>
    </source>
</reference>
<dbReference type="InterPro" id="IPR025737">
    <property type="entry name" value="FApF"/>
</dbReference>
<name>A0A5B0KLJ4_9PROT</name>
<proteinExistence type="predicted"/>
<evidence type="ECO:0000313" key="2">
    <source>
        <dbReference type="Proteomes" id="UP000325333"/>
    </source>
</evidence>
<dbReference type="Pfam" id="PF13557">
    <property type="entry name" value="Phenol_MetA_deg"/>
    <property type="match status" value="1"/>
</dbReference>
<gene>
    <name evidence="1" type="ORF">FH063_003272</name>
</gene>
<dbReference type="RefSeq" id="WP_176025435.1">
    <property type="nucleotide sequence ID" value="NZ_VEWN01000019.1"/>
</dbReference>
<dbReference type="EMBL" id="VEWN01000019">
    <property type="protein sequence ID" value="KAA1052865.1"/>
    <property type="molecule type" value="Genomic_DNA"/>
</dbReference>
<evidence type="ECO:0000313" key="1">
    <source>
        <dbReference type="EMBL" id="KAA1052865.1"/>
    </source>
</evidence>
<accession>A0A5B0KLJ4</accession>
<protein>
    <recommendedName>
        <fullName evidence="3">TonB-dependent receptor</fullName>
    </recommendedName>
</protein>
<organism evidence="1 2">
    <name type="scientific">Azospirillum argentinense</name>
    <dbReference type="NCBI Taxonomy" id="2970906"/>
    <lineage>
        <taxon>Bacteria</taxon>
        <taxon>Pseudomonadati</taxon>
        <taxon>Pseudomonadota</taxon>
        <taxon>Alphaproteobacteria</taxon>
        <taxon>Rhodospirillales</taxon>
        <taxon>Azospirillaceae</taxon>
        <taxon>Azospirillum</taxon>
    </lineage>
</organism>
<evidence type="ECO:0008006" key="3">
    <source>
        <dbReference type="Google" id="ProtNLM"/>
    </source>
</evidence>
<dbReference type="Proteomes" id="UP000325333">
    <property type="component" value="Unassembled WGS sequence"/>
</dbReference>
<comment type="caution">
    <text evidence="1">The sequence shown here is derived from an EMBL/GenBank/DDBJ whole genome shotgun (WGS) entry which is preliminary data.</text>
</comment>
<sequence>MIRCRSNRCPRFPGGIYTGIPNSIHYWAVEPTLGVSWLHDGWNVSAALHYDINFKNTASGYTSGNILVGGYTVTKTIGKWTFTSHTRP</sequence>
<dbReference type="AlphaFoldDB" id="A0A5B0KLJ4"/>